<feature type="region of interest" description="Disordered" evidence="1">
    <location>
        <begin position="21"/>
        <end position="109"/>
    </location>
</feature>
<reference evidence="3" key="1">
    <citation type="journal article" date="2014" name="J. Antimicrob. Chemother.">
        <title>Characterization of pFOX-7a, a conjugative IncL/M plasmid encoding the FOX-7 AmpC-type ?-lactamase, involved in a large outbreak in a neonatal intensive care unit.</title>
        <authorList>
            <person name="Di Pilato V."/>
            <person name="Arena F."/>
            <person name="Giani T."/>
            <person name="Conte V."/>
            <person name="Cresti S."/>
            <person name="Rossolini G.M."/>
        </authorList>
    </citation>
    <scope>NUCLEOTIDE SEQUENCE [LARGE SCALE GENOMIC DNA]</scope>
    <source>
        <strain evidence="3">45A03</strain>
        <plasmid evidence="3">pFOX-7a</plasmid>
    </source>
</reference>
<evidence type="ECO:0000313" key="3">
    <source>
        <dbReference type="EMBL" id="CDN24817.1"/>
    </source>
</evidence>
<dbReference type="RefSeq" id="WP_015062843.1">
    <property type="nucleotide sequence ID" value="NC_025134.1"/>
</dbReference>
<evidence type="ECO:0000256" key="1">
    <source>
        <dbReference type="SAM" id="MobiDB-lite"/>
    </source>
</evidence>
<dbReference type="Pfam" id="PF12293">
    <property type="entry name" value="T4BSS_DotH_IcmK"/>
    <property type="match status" value="1"/>
</dbReference>
<name>A0A068SK35_KLEPN</name>
<dbReference type="InterPro" id="IPR022073">
    <property type="entry name" value="T4BSS_DotH_IcmK"/>
</dbReference>
<feature type="compositionally biased region" description="Polar residues" evidence="1">
    <location>
        <begin position="45"/>
        <end position="56"/>
    </location>
</feature>
<proteinExistence type="predicted"/>
<keyword evidence="3" id="KW-0614">Plasmid</keyword>
<feature type="compositionally biased region" description="Low complexity" evidence="1">
    <location>
        <begin position="57"/>
        <end position="92"/>
    </location>
</feature>
<organism evidence="3">
    <name type="scientific">Klebsiella pneumoniae</name>
    <dbReference type="NCBI Taxonomy" id="573"/>
    <lineage>
        <taxon>Bacteria</taxon>
        <taxon>Pseudomonadati</taxon>
        <taxon>Pseudomonadota</taxon>
        <taxon>Gammaproteobacteria</taxon>
        <taxon>Enterobacterales</taxon>
        <taxon>Enterobacteriaceae</taxon>
        <taxon>Klebsiella/Raoultella group</taxon>
        <taxon>Klebsiella</taxon>
        <taxon>Klebsiella pneumoniae complex</taxon>
    </lineage>
</organism>
<protein>
    <submittedName>
        <fullName evidence="3">TraN</fullName>
    </submittedName>
</protein>
<feature type="chain" id="PRO_5044364445" evidence="2">
    <location>
        <begin position="22"/>
        <end position="383"/>
    </location>
</feature>
<dbReference type="EMBL" id="HG934082">
    <property type="protein sequence ID" value="CDN24817.1"/>
    <property type="molecule type" value="Genomic_DNA"/>
</dbReference>
<geneLocation type="plasmid" evidence="3">
    <name>pFOX-7a</name>
</geneLocation>
<evidence type="ECO:0000256" key="2">
    <source>
        <dbReference type="SAM" id="SignalP"/>
    </source>
</evidence>
<sequence length="383" mass="40701">MKIKLLTVLMAALFSANSVSAADAPTGNGAPQQTAPAVPGGDIAQWQQASSGLPVNQQSQVQQPPQQTAQEQGQQQAQGQQPQAQPQQQPTTALPPAPMPQIPPPQQQVTHVNPQTLEELPAPVLQQIQPITPGQVRSARSAMEDMSAAAKTSPLTPIPRISSQTVSLSAGASIPQVRVFPNQATTVTFSDATGHPWVLGAPPYNSSPCASGGELCVGYIPGSAVFTIQPTNAYASGNITVLLKGLATPVIINVKGAEPSVKSKTVDVDYRLDLRIPKRSPDTPVYTATPEKKISLYDKQLQSVLDGIPPEDAQRLKLKNAPGSTKVWQIGDELYVRSNMQLQDEFEKTLSAIDGTHVYVLPATPVLTFSVNGQARDVEVELN</sequence>
<accession>A0A068SK35</accession>
<feature type="compositionally biased region" description="Pro residues" evidence="1">
    <location>
        <begin position="93"/>
        <end position="106"/>
    </location>
</feature>
<keyword evidence="2" id="KW-0732">Signal</keyword>
<dbReference type="AlphaFoldDB" id="A0A068SK35"/>
<feature type="signal peptide" evidence="2">
    <location>
        <begin position="1"/>
        <end position="21"/>
    </location>
</feature>